<comment type="caution">
    <text evidence="3">The sequence shown here is derived from an EMBL/GenBank/DDBJ whole genome shotgun (WGS) entry which is preliminary data.</text>
</comment>
<name>A0AAD7ELG5_9AGAR</name>
<feature type="non-terminal residue" evidence="3">
    <location>
        <position position="161"/>
    </location>
</feature>
<organism evidence="3 4">
    <name type="scientific">Mycena albidolilacea</name>
    <dbReference type="NCBI Taxonomy" id="1033008"/>
    <lineage>
        <taxon>Eukaryota</taxon>
        <taxon>Fungi</taxon>
        <taxon>Dikarya</taxon>
        <taxon>Basidiomycota</taxon>
        <taxon>Agaricomycotina</taxon>
        <taxon>Agaricomycetes</taxon>
        <taxon>Agaricomycetidae</taxon>
        <taxon>Agaricales</taxon>
        <taxon>Marasmiineae</taxon>
        <taxon>Mycenaceae</taxon>
        <taxon>Mycena</taxon>
    </lineage>
</organism>
<keyword evidence="1" id="KW-0238">DNA-binding</keyword>
<evidence type="ECO:0000313" key="4">
    <source>
        <dbReference type="Proteomes" id="UP001218218"/>
    </source>
</evidence>
<feature type="domain" description="HTH CENPB-type" evidence="2">
    <location>
        <begin position="85"/>
        <end position="159"/>
    </location>
</feature>
<reference evidence="3" key="1">
    <citation type="submission" date="2023-03" db="EMBL/GenBank/DDBJ databases">
        <title>Massive genome expansion in bonnet fungi (Mycena s.s.) driven by repeated elements and novel gene families across ecological guilds.</title>
        <authorList>
            <consortium name="Lawrence Berkeley National Laboratory"/>
            <person name="Harder C.B."/>
            <person name="Miyauchi S."/>
            <person name="Viragh M."/>
            <person name="Kuo A."/>
            <person name="Thoen E."/>
            <person name="Andreopoulos B."/>
            <person name="Lu D."/>
            <person name="Skrede I."/>
            <person name="Drula E."/>
            <person name="Henrissat B."/>
            <person name="Morin E."/>
            <person name="Kohler A."/>
            <person name="Barry K."/>
            <person name="LaButti K."/>
            <person name="Morin E."/>
            <person name="Salamov A."/>
            <person name="Lipzen A."/>
            <person name="Mereny Z."/>
            <person name="Hegedus B."/>
            <person name="Baldrian P."/>
            <person name="Stursova M."/>
            <person name="Weitz H."/>
            <person name="Taylor A."/>
            <person name="Grigoriev I.V."/>
            <person name="Nagy L.G."/>
            <person name="Martin F."/>
            <person name="Kauserud H."/>
        </authorList>
    </citation>
    <scope>NUCLEOTIDE SEQUENCE</scope>
    <source>
        <strain evidence="3">CBHHK002</strain>
    </source>
</reference>
<dbReference type="Proteomes" id="UP001218218">
    <property type="component" value="Unassembled WGS sequence"/>
</dbReference>
<evidence type="ECO:0000256" key="1">
    <source>
        <dbReference type="ARBA" id="ARBA00023125"/>
    </source>
</evidence>
<dbReference type="AlphaFoldDB" id="A0AAD7ELG5"/>
<gene>
    <name evidence="3" type="ORF">DFH08DRAFT_708489</name>
</gene>
<dbReference type="GO" id="GO:0003677">
    <property type="term" value="F:DNA binding"/>
    <property type="evidence" value="ECO:0007669"/>
    <property type="project" value="UniProtKB-KW"/>
</dbReference>
<protein>
    <recommendedName>
        <fullName evidence="2">HTH CENPB-type domain-containing protein</fullName>
    </recommendedName>
</protein>
<dbReference type="InterPro" id="IPR006600">
    <property type="entry name" value="HTH_CenpB_DNA-bd_dom"/>
</dbReference>
<dbReference type="EMBL" id="JARIHO010000035">
    <property type="protein sequence ID" value="KAJ7331421.1"/>
    <property type="molecule type" value="Genomic_DNA"/>
</dbReference>
<dbReference type="PROSITE" id="PS51253">
    <property type="entry name" value="HTH_CENPB"/>
    <property type="match status" value="1"/>
</dbReference>
<sequence length="161" mass="18489">MVGRAKSDTKKAQIARELYDDWMARAVAQYHAEQARVLAPKERRKGLRQICEEVEAQFQDETGRHIELAHATLGRLVKGGRTKTESNAAKGWLLEQEEKIVIRYALELASRGFPLDHRRLKECVDCICRGRLGDDFPADGVGVNWTQRFVEKHSNRLQTCW</sequence>
<evidence type="ECO:0000259" key="2">
    <source>
        <dbReference type="PROSITE" id="PS51253"/>
    </source>
</evidence>
<keyword evidence="4" id="KW-1185">Reference proteome</keyword>
<accession>A0AAD7ELG5</accession>
<evidence type="ECO:0000313" key="3">
    <source>
        <dbReference type="EMBL" id="KAJ7331421.1"/>
    </source>
</evidence>
<proteinExistence type="predicted"/>